<evidence type="ECO:0000256" key="15">
    <source>
        <dbReference type="SAM" id="SignalP"/>
    </source>
</evidence>
<evidence type="ECO:0000256" key="13">
    <source>
        <dbReference type="SAM" id="MobiDB-lite"/>
    </source>
</evidence>
<feature type="transmembrane region" description="Helical" evidence="14">
    <location>
        <begin position="254"/>
        <end position="278"/>
    </location>
</feature>
<dbReference type="FunFam" id="1.10.510.10:FF:000585">
    <property type="entry name" value="Probable inactive receptor kinase At1g48480"/>
    <property type="match status" value="1"/>
</dbReference>
<keyword evidence="3" id="KW-0433">Leucine-rich repeat</keyword>
<feature type="region of interest" description="Disordered" evidence="13">
    <location>
        <begin position="291"/>
        <end position="312"/>
    </location>
</feature>
<dbReference type="SUPFAM" id="SSF56112">
    <property type="entry name" value="Protein kinase-like (PK-like)"/>
    <property type="match status" value="1"/>
</dbReference>
<feature type="chain" id="PRO_5005527230" evidence="15">
    <location>
        <begin position="24"/>
        <end position="656"/>
    </location>
</feature>
<feature type="signal peptide" evidence="15">
    <location>
        <begin position="1"/>
        <end position="23"/>
    </location>
</feature>
<dbReference type="OMA" id="QMAPMDM"/>
<evidence type="ECO:0000256" key="12">
    <source>
        <dbReference type="PROSITE-ProRule" id="PRU10141"/>
    </source>
</evidence>
<dbReference type="EMBL" id="LFYR01001757">
    <property type="protein sequence ID" value="KMZ59650.1"/>
    <property type="molecule type" value="Genomic_DNA"/>
</dbReference>
<evidence type="ECO:0000256" key="8">
    <source>
        <dbReference type="ARBA" id="ARBA00022840"/>
    </source>
</evidence>
<proteinExistence type="predicted"/>
<evidence type="ECO:0000256" key="9">
    <source>
        <dbReference type="ARBA" id="ARBA00022989"/>
    </source>
</evidence>
<dbReference type="Pfam" id="PF07714">
    <property type="entry name" value="PK_Tyr_Ser-Thr"/>
    <property type="match status" value="1"/>
</dbReference>
<keyword evidence="7 12" id="KW-0547">Nucleotide-binding</keyword>
<dbReference type="Pfam" id="PF13855">
    <property type="entry name" value="LRR_8"/>
    <property type="match status" value="1"/>
</dbReference>
<dbReference type="AlphaFoldDB" id="A0A0K9NUN6"/>
<keyword evidence="8 12" id="KW-0067">ATP-binding</keyword>
<evidence type="ECO:0000256" key="3">
    <source>
        <dbReference type="ARBA" id="ARBA00022614"/>
    </source>
</evidence>
<dbReference type="InterPro" id="IPR050994">
    <property type="entry name" value="At_inactive_RLKs"/>
</dbReference>
<dbReference type="GO" id="GO:0004672">
    <property type="term" value="F:protein kinase activity"/>
    <property type="evidence" value="ECO:0007669"/>
    <property type="project" value="InterPro"/>
</dbReference>
<dbReference type="PANTHER" id="PTHR48010">
    <property type="entry name" value="OS05G0588300 PROTEIN"/>
    <property type="match status" value="1"/>
</dbReference>
<dbReference type="InterPro" id="IPR032675">
    <property type="entry name" value="LRR_dom_sf"/>
</dbReference>
<reference evidence="18" key="1">
    <citation type="journal article" date="2016" name="Nature">
        <title>The genome of the seagrass Zostera marina reveals angiosperm adaptation to the sea.</title>
        <authorList>
            <person name="Olsen J.L."/>
            <person name="Rouze P."/>
            <person name="Verhelst B."/>
            <person name="Lin Y.-C."/>
            <person name="Bayer T."/>
            <person name="Collen J."/>
            <person name="Dattolo E."/>
            <person name="De Paoli E."/>
            <person name="Dittami S."/>
            <person name="Maumus F."/>
            <person name="Michel G."/>
            <person name="Kersting A."/>
            <person name="Lauritano C."/>
            <person name="Lohaus R."/>
            <person name="Toepel M."/>
            <person name="Tonon T."/>
            <person name="Vanneste K."/>
            <person name="Amirebrahimi M."/>
            <person name="Brakel J."/>
            <person name="Bostroem C."/>
            <person name="Chovatia M."/>
            <person name="Grimwood J."/>
            <person name="Jenkins J.W."/>
            <person name="Jueterbock A."/>
            <person name="Mraz A."/>
            <person name="Stam W.T."/>
            <person name="Tice H."/>
            <person name="Bornberg-Bauer E."/>
            <person name="Green P.J."/>
            <person name="Pearson G.A."/>
            <person name="Procaccini G."/>
            <person name="Duarte C.M."/>
            <person name="Schmutz J."/>
            <person name="Reusch T.B.H."/>
            <person name="Van de Peer Y."/>
        </authorList>
    </citation>
    <scope>NUCLEOTIDE SEQUENCE [LARGE SCALE GENOMIC DNA]</scope>
    <source>
        <strain evidence="18">cv. Finnish</strain>
    </source>
</reference>
<feature type="domain" description="Protein kinase" evidence="16">
    <location>
        <begin position="367"/>
        <end position="641"/>
    </location>
</feature>
<evidence type="ECO:0000256" key="5">
    <source>
        <dbReference type="ARBA" id="ARBA00022729"/>
    </source>
</evidence>
<dbReference type="InterPro" id="IPR001611">
    <property type="entry name" value="Leu-rich_rpt"/>
</dbReference>
<evidence type="ECO:0000256" key="14">
    <source>
        <dbReference type="SAM" id="Phobius"/>
    </source>
</evidence>
<keyword evidence="11 17" id="KW-0675">Receptor</keyword>
<dbReference type="Pfam" id="PF00560">
    <property type="entry name" value="LRR_1"/>
    <property type="match status" value="1"/>
</dbReference>
<dbReference type="STRING" id="29655.A0A0K9NUN6"/>
<keyword evidence="18" id="KW-1185">Reference proteome</keyword>
<dbReference type="InterPro" id="IPR011009">
    <property type="entry name" value="Kinase-like_dom_sf"/>
</dbReference>
<accession>A0A0K9NUN6</accession>
<keyword evidence="9 14" id="KW-1133">Transmembrane helix</keyword>
<dbReference type="InterPro" id="IPR017441">
    <property type="entry name" value="Protein_kinase_ATP_BS"/>
</dbReference>
<dbReference type="OrthoDB" id="652551at2759"/>
<dbReference type="PROSITE" id="PS50011">
    <property type="entry name" value="PROTEIN_KINASE_DOM"/>
    <property type="match status" value="1"/>
</dbReference>
<evidence type="ECO:0000256" key="11">
    <source>
        <dbReference type="ARBA" id="ARBA00023170"/>
    </source>
</evidence>
<comment type="subcellular location">
    <subcellularLocation>
        <location evidence="1">Cell membrane</location>
        <topology evidence="1">Single-pass membrane protein</topology>
    </subcellularLocation>
</comment>
<dbReference type="PROSITE" id="PS00107">
    <property type="entry name" value="PROTEIN_KINASE_ATP"/>
    <property type="match status" value="1"/>
</dbReference>
<dbReference type="Proteomes" id="UP000036987">
    <property type="component" value="Unassembled WGS sequence"/>
</dbReference>
<organism evidence="17 18">
    <name type="scientific">Zostera marina</name>
    <name type="common">Eelgrass</name>
    <dbReference type="NCBI Taxonomy" id="29655"/>
    <lineage>
        <taxon>Eukaryota</taxon>
        <taxon>Viridiplantae</taxon>
        <taxon>Streptophyta</taxon>
        <taxon>Embryophyta</taxon>
        <taxon>Tracheophyta</taxon>
        <taxon>Spermatophyta</taxon>
        <taxon>Magnoliopsida</taxon>
        <taxon>Liliopsida</taxon>
        <taxon>Zosteraceae</taxon>
        <taxon>Zostera</taxon>
    </lineage>
</organism>
<keyword evidence="10 14" id="KW-0472">Membrane</keyword>
<evidence type="ECO:0000256" key="1">
    <source>
        <dbReference type="ARBA" id="ARBA00004162"/>
    </source>
</evidence>
<keyword evidence="6" id="KW-0677">Repeat</keyword>
<evidence type="ECO:0000256" key="10">
    <source>
        <dbReference type="ARBA" id="ARBA00023136"/>
    </source>
</evidence>
<keyword evidence="5 15" id="KW-0732">Signal</keyword>
<dbReference type="Gene3D" id="3.30.200.20">
    <property type="entry name" value="Phosphorylase Kinase, domain 1"/>
    <property type="match status" value="1"/>
</dbReference>
<dbReference type="InterPro" id="IPR013210">
    <property type="entry name" value="LRR_N_plant-typ"/>
</dbReference>
<evidence type="ECO:0000313" key="17">
    <source>
        <dbReference type="EMBL" id="KMZ59650.1"/>
    </source>
</evidence>
<dbReference type="Gene3D" id="1.10.510.10">
    <property type="entry name" value="Transferase(Phosphotransferase) domain 1"/>
    <property type="match status" value="1"/>
</dbReference>
<dbReference type="Gene3D" id="3.80.10.10">
    <property type="entry name" value="Ribonuclease Inhibitor"/>
    <property type="match status" value="2"/>
</dbReference>
<evidence type="ECO:0000256" key="6">
    <source>
        <dbReference type="ARBA" id="ARBA00022737"/>
    </source>
</evidence>
<evidence type="ECO:0000256" key="7">
    <source>
        <dbReference type="ARBA" id="ARBA00022741"/>
    </source>
</evidence>
<evidence type="ECO:0000256" key="4">
    <source>
        <dbReference type="ARBA" id="ARBA00022692"/>
    </source>
</evidence>
<dbReference type="FunFam" id="3.80.10.10:FF:000234">
    <property type="entry name" value="Probable inactive receptor kinase RLK902"/>
    <property type="match status" value="1"/>
</dbReference>
<evidence type="ECO:0000313" key="18">
    <source>
        <dbReference type="Proteomes" id="UP000036987"/>
    </source>
</evidence>
<name>A0A0K9NUN6_ZOSMR</name>
<keyword evidence="17" id="KW-0808">Transferase</keyword>
<protein>
    <submittedName>
        <fullName evidence="17">Receptor-like kinase 1</fullName>
    </submittedName>
</protein>
<feature type="binding site" evidence="12">
    <location>
        <position position="395"/>
    </location>
    <ligand>
        <name>ATP</name>
        <dbReference type="ChEBI" id="CHEBI:30616"/>
    </ligand>
</feature>
<comment type="caution">
    <text evidence="17">The sequence shown here is derived from an EMBL/GenBank/DDBJ whole genome shotgun (WGS) entry which is preliminary data.</text>
</comment>
<keyword evidence="4 14" id="KW-0812">Transmembrane</keyword>
<dbReference type="FunFam" id="3.30.200.20:FF:000307">
    <property type="entry name" value="pollen receptor-like kinase 1"/>
    <property type="match status" value="1"/>
</dbReference>
<dbReference type="GO" id="GO:0005524">
    <property type="term" value="F:ATP binding"/>
    <property type="evidence" value="ECO:0007669"/>
    <property type="project" value="UniProtKB-UniRule"/>
</dbReference>
<gene>
    <name evidence="17" type="ORF">ZOSMA_66G00700</name>
</gene>
<keyword evidence="17" id="KW-0418">Kinase</keyword>
<dbReference type="SUPFAM" id="SSF52058">
    <property type="entry name" value="L domain-like"/>
    <property type="match status" value="1"/>
</dbReference>
<dbReference type="InterPro" id="IPR000719">
    <property type="entry name" value="Prot_kinase_dom"/>
</dbReference>
<evidence type="ECO:0000256" key="2">
    <source>
        <dbReference type="ARBA" id="ARBA00022553"/>
    </source>
</evidence>
<dbReference type="PANTHER" id="PTHR48010:SF76">
    <property type="entry name" value="INACTIVE RECEPTOR KINASE RLK902-RELATED"/>
    <property type="match status" value="1"/>
</dbReference>
<dbReference type="InterPro" id="IPR001245">
    <property type="entry name" value="Ser-Thr/Tyr_kinase_cat_dom"/>
</dbReference>
<evidence type="ECO:0000259" key="16">
    <source>
        <dbReference type="PROSITE" id="PS50011"/>
    </source>
</evidence>
<keyword evidence="2" id="KW-0597">Phosphoprotein</keyword>
<dbReference type="GO" id="GO:0005886">
    <property type="term" value="C:plasma membrane"/>
    <property type="evidence" value="ECO:0007669"/>
    <property type="project" value="UniProtKB-SubCell"/>
</dbReference>
<dbReference type="Pfam" id="PF08263">
    <property type="entry name" value="LRRNT_2"/>
    <property type="match status" value="1"/>
</dbReference>
<sequence>MAPSPSQFLLTVVFFFFLTAAVADLMTEQAALLAFKTAVGRSVLPLWNVSNSPCSWQGVACEAGQVTVLRLPAVGLIGPIPVGIFSNLTSLRTLSLRYNGLSGPLPSDIVSLGQLRNLYLQNNFFTGEIPSGISKMQNVVRFNLAGNRLTGEIPEGIGNLSRLGTLFVENNNFTGQIPDFNLPNLVQFNVSFNKLNGSVPVHLQKNPTNAFLGMSLCGGPLIACPGSSVSPSPAASSIGVDGGGKKSKKLSGGAIAGIAIACVVAFLILIALVFFLCCKRNARKTRSLEVGVKPPDSELPMTGKRPGDVANGNGNGAVSSAIGASAFSLDTTRSAEAAGSGSGGGSKKLVFFKSGRSSVFDLEDLLKASAEVLGKGTFGTAYKAVLEMGTVAAVKRLKDVDLPENEFKAKIEPVGAMDHENLVPLRAYYYSRDEKLLVYDYMNMGSLSALLHGNRGSGHTPLNWESRFTIALSAAKGLEYIHSTDPNASHGNIKSSNILLTKSYEARVSDHGLAHLVTQSSTPNRVAGYRAPEVTDPRRVSQKADVYSFGVLLLELLTGKAPAQALLNDEGVDLPRWVQSVVKDEWTSEVFDMELLRYQNEEEEMVKLLQLAIDCSNQYPDSRPTMLQIVSRIQDIPHRNSEVVVESVDSVPVPTS</sequence>